<dbReference type="EMBL" id="BRXW01000338">
    <property type="protein sequence ID" value="GMI18586.1"/>
    <property type="molecule type" value="Genomic_DNA"/>
</dbReference>
<dbReference type="PANTHER" id="PTHR47548">
    <property type="entry name" value="BNAA06G32370D PROTEIN"/>
    <property type="match status" value="1"/>
</dbReference>
<dbReference type="Proteomes" id="UP001165122">
    <property type="component" value="Unassembled WGS sequence"/>
</dbReference>
<keyword evidence="1 4" id="KW-0489">Methyltransferase</keyword>
<protein>
    <recommendedName>
        <fullName evidence="5">FBA domain-containing protein</fullName>
    </recommendedName>
</protein>
<evidence type="ECO:0000256" key="1">
    <source>
        <dbReference type="ARBA" id="ARBA00022603"/>
    </source>
</evidence>
<evidence type="ECO:0000259" key="5">
    <source>
        <dbReference type="PROSITE" id="PS51114"/>
    </source>
</evidence>
<dbReference type="GO" id="GO:0006396">
    <property type="term" value="P:RNA processing"/>
    <property type="evidence" value="ECO:0007669"/>
    <property type="project" value="InterPro"/>
</dbReference>
<dbReference type="OrthoDB" id="10250660at2759"/>
<comment type="caution">
    <text evidence="6">The sequence shown here is derived from an EMBL/GenBank/DDBJ whole genome shotgun (WGS) entry which is preliminary data.</text>
</comment>
<accession>A0A9W7FV33</accession>
<dbReference type="PROSITE" id="PS51687">
    <property type="entry name" value="SAM_MT_RNA_M5U"/>
    <property type="match status" value="1"/>
</dbReference>
<evidence type="ECO:0000256" key="2">
    <source>
        <dbReference type="ARBA" id="ARBA00022679"/>
    </source>
</evidence>
<dbReference type="SUPFAM" id="SSF53335">
    <property type="entry name" value="S-adenosyl-L-methionine-dependent methyltransferases"/>
    <property type="match status" value="1"/>
</dbReference>
<dbReference type="Gene3D" id="3.40.50.150">
    <property type="entry name" value="Vaccinia Virus protein VP39"/>
    <property type="match status" value="1"/>
</dbReference>
<reference evidence="7" key="1">
    <citation type="journal article" date="2023" name="Commun. Biol.">
        <title>Genome analysis of Parmales, the sister group of diatoms, reveals the evolutionary specialization of diatoms from phago-mixotrophs to photoautotrophs.</title>
        <authorList>
            <person name="Ban H."/>
            <person name="Sato S."/>
            <person name="Yoshikawa S."/>
            <person name="Yamada K."/>
            <person name="Nakamura Y."/>
            <person name="Ichinomiya M."/>
            <person name="Sato N."/>
            <person name="Blanc-Mathieu R."/>
            <person name="Endo H."/>
            <person name="Kuwata A."/>
            <person name="Ogata H."/>
        </authorList>
    </citation>
    <scope>NUCLEOTIDE SEQUENCE [LARGE SCALE GENOMIC DNA]</scope>
    <source>
        <strain evidence="7">NIES 3700</strain>
    </source>
</reference>
<evidence type="ECO:0000313" key="7">
    <source>
        <dbReference type="Proteomes" id="UP001165122"/>
    </source>
</evidence>
<gene>
    <name evidence="6" type="ORF">TrLO_g8967</name>
</gene>
<feature type="binding site" evidence="4">
    <location>
        <position position="128"/>
    </location>
    <ligand>
        <name>S-adenosyl-L-methionine</name>
        <dbReference type="ChEBI" id="CHEBI:59789"/>
    </ligand>
</feature>
<feature type="active site" description="Nucleophile" evidence="4">
    <location>
        <position position="233"/>
    </location>
</feature>
<keyword evidence="2 4" id="KW-0808">Transferase</keyword>
<dbReference type="InterPro" id="IPR010280">
    <property type="entry name" value="U5_MeTrfase_fam"/>
</dbReference>
<dbReference type="GO" id="GO:0008173">
    <property type="term" value="F:RNA methyltransferase activity"/>
    <property type="evidence" value="ECO:0007669"/>
    <property type="project" value="InterPro"/>
</dbReference>
<evidence type="ECO:0000256" key="3">
    <source>
        <dbReference type="ARBA" id="ARBA00022691"/>
    </source>
</evidence>
<proteinExistence type="inferred from homology"/>
<evidence type="ECO:0000256" key="4">
    <source>
        <dbReference type="PROSITE-ProRule" id="PRU01024"/>
    </source>
</evidence>
<sequence length="278" mass="31353">MLRYVQINTFPGEKLSISFIWNSENYKNTQPHLSRLIKLISKDIEVDSYWINLNTSTKNNIINPNGWLHVKGLQHLMFPMLEGGKLFYNPKVFCQGNLIGFNSIIKRIIEEVNKGCLKGRVDKICELYAGVGMIGLNLIDSGKTQDYVGSDLNPENLECFMKARKSLTKEYKKCEYFQKDARESLKFGMGGGRDTLIVDPPRQGLEEYVVGEVNKPKNVGSLGSVKNLIYVSCGLDGLMRDLEDIKKGGGGWEVRMAEGFTLFPGSEHVETLVVLMRD</sequence>
<feature type="binding site" evidence="4">
    <location>
        <position position="151"/>
    </location>
    <ligand>
        <name>S-adenosyl-L-methionine</name>
        <dbReference type="ChEBI" id="CHEBI:59789"/>
    </ligand>
</feature>
<feature type="binding site" evidence="4">
    <location>
        <position position="199"/>
    </location>
    <ligand>
        <name>S-adenosyl-L-methionine</name>
        <dbReference type="ChEBI" id="CHEBI:59789"/>
    </ligand>
</feature>
<keyword evidence="3 4" id="KW-0949">S-adenosyl-L-methionine</keyword>
<keyword evidence="7" id="KW-1185">Reference proteome</keyword>
<feature type="binding site" evidence="4">
    <location>
        <position position="95"/>
    </location>
    <ligand>
        <name>S-adenosyl-L-methionine</name>
        <dbReference type="ChEBI" id="CHEBI:59789"/>
    </ligand>
</feature>
<dbReference type="PANTHER" id="PTHR47548:SF1">
    <property type="entry name" value="S-ADENOSYL-L-METHIONINE-DEPENDENT METHYLTRANSFERASES SUPERFAMILY PROTEIN"/>
    <property type="match status" value="1"/>
</dbReference>
<dbReference type="AlphaFoldDB" id="A0A9W7FV33"/>
<dbReference type="InterPro" id="IPR053304">
    <property type="entry name" value="RNA_M5U_MTase"/>
</dbReference>
<dbReference type="InterPro" id="IPR007397">
    <property type="entry name" value="F-box-assoc_dom"/>
</dbReference>
<dbReference type="InterPro" id="IPR029063">
    <property type="entry name" value="SAM-dependent_MTases_sf"/>
</dbReference>
<evidence type="ECO:0000313" key="6">
    <source>
        <dbReference type="EMBL" id="GMI18586.1"/>
    </source>
</evidence>
<comment type="similarity">
    <text evidence="4">Belongs to the class I-like SAM-binding methyltransferase superfamily. RNA M5U methyltransferase family.</text>
</comment>
<feature type="domain" description="FBA" evidence="5">
    <location>
        <begin position="216"/>
        <end position="278"/>
    </location>
</feature>
<name>A0A9W7FV33_9STRA</name>
<organism evidence="6 7">
    <name type="scientific">Triparma laevis f. longispina</name>
    <dbReference type="NCBI Taxonomy" id="1714387"/>
    <lineage>
        <taxon>Eukaryota</taxon>
        <taxon>Sar</taxon>
        <taxon>Stramenopiles</taxon>
        <taxon>Ochrophyta</taxon>
        <taxon>Bolidophyceae</taxon>
        <taxon>Parmales</taxon>
        <taxon>Triparmaceae</taxon>
        <taxon>Triparma</taxon>
    </lineage>
</organism>
<dbReference type="GO" id="GO:0032259">
    <property type="term" value="P:methylation"/>
    <property type="evidence" value="ECO:0007669"/>
    <property type="project" value="UniProtKB-KW"/>
</dbReference>
<dbReference type="PROSITE" id="PS51114">
    <property type="entry name" value="FBA"/>
    <property type="match status" value="1"/>
</dbReference>